<sequence>MSTDGASSPSRLLPRLLGVLLLIMGLALLAGGIKLSLLGGSLYYLLAGIGITLTGLLLLATRRAALGYPALQLLIERAMSHQDSFALSEAELPLAIDICQRLDGIPLAIELVAAQIERFGLPGLLVQMEDNFRLLTRGRRSALPRQQTLRATLDWSFDLLSPCEQICLRRLAVFRGGFSLA</sequence>
<keyword evidence="1" id="KW-0472">Membrane</keyword>
<name>A0ABT0ES37_9PSED</name>
<evidence type="ECO:0000313" key="2">
    <source>
        <dbReference type="EMBL" id="MCK1788540.1"/>
    </source>
</evidence>
<feature type="transmembrane region" description="Helical" evidence="1">
    <location>
        <begin position="12"/>
        <end position="30"/>
    </location>
</feature>
<dbReference type="PANTHER" id="PTHR47691">
    <property type="entry name" value="REGULATOR-RELATED"/>
    <property type="match status" value="1"/>
</dbReference>
<feature type="transmembrane region" description="Helical" evidence="1">
    <location>
        <begin position="42"/>
        <end position="60"/>
    </location>
</feature>
<gene>
    <name evidence="2" type="ORF">L9Z73_30845</name>
</gene>
<keyword evidence="1" id="KW-0812">Transmembrane</keyword>
<keyword evidence="3" id="KW-1185">Reference proteome</keyword>
<evidence type="ECO:0000256" key="1">
    <source>
        <dbReference type="SAM" id="Phobius"/>
    </source>
</evidence>
<keyword evidence="1" id="KW-1133">Transmembrane helix</keyword>
<dbReference type="Proteomes" id="UP001317085">
    <property type="component" value="Unassembled WGS sequence"/>
</dbReference>
<proteinExistence type="predicted"/>
<dbReference type="PANTHER" id="PTHR47691:SF3">
    <property type="entry name" value="HTH-TYPE TRANSCRIPTIONAL REGULATOR RV0890C-RELATED"/>
    <property type="match status" value="1"/>
</dbReference>
<protein>
    <submittedName>
        <fullName evidence="2">Uncharacterized protein</fullName>
    </submittedName>
</protein>
<feature type="non-terminal residue" evidence="2">
    <location>
        <position position="181"/>
    </location>
</feature>
<comment type="caution">
    <text evidence="2">The sequence shown here is derived from an EMBL/GenBank/DDBJ whole genome shotgun (WGS) entry which is preliminary data.</text>
</comment>
<evidence type="ECO:0000313" key="3">
    <source>
        <dbReference type="Proteomes" id="UP001317085"/>
    </source>
</evidence>
<reference evidence="2 3" key="1">
    <citation type="submission" date="2022-02" db="EMBL/GenBank/DDBJ databases">
        <title>Comparative genomics of the first Antarctic Pseudomonas spp. capable of biotransforming 2,4,6-Trinitrotoluene.</title>
        <authorList>
            <person name="Cabrera M.A."/>
            <person name="Marquez S.L."/>
            <person name="Perez-Donoso J.M."/>
        </authorList>
    </citation>
    <scope>NUCLEOTIDE SEQUENCE [LARGE SCALE GENOMIC DNA]</scope>
    <source>
        <strain evidence="2 3">TNT11</strain>
    </source>
</reference>
<dbReference type="EMBL" id="JAKNRV010000685">
    <property type="protein sequence ID" value="MCK1788540.1"/>
    <property type="molecule type" value="Genomic_DNA"/>
</dbReference>
<organism evidence="2 3">
    <name type="scientific">Pseudomonas emilianonis</name>
    <dbReference type="NCBI Taxonomy" id="2915812"/>
    <lineage>
        <taxon>Bacteria</taxon>
        <taxon>Pseudomonadati</taxon>
        <taxon>Pseudomonadota</taxon>
        <taxon>Gammaproteobacteria</taxon>
        <taxon>Pseudomonadales</taxon>
        <taxon>Pseudomonadaceae</taxon>
        <taxon>Pseudomonas</taxon>
    </lineage>
</organism>
<accession>A0ABT0ES37</accession>